<feature type="signal peptide" evidence="1">
    <location>
        <begin position="1"/>
        <end position="19"/>
    </location>
</feature>
<dbReference type="InterPro" id="IPR008972">
    <property type="entry name" value="Cupredoxin"/>
</dbReference>
<dbReference type="OrthoDB" id="9757546at2"/>
<keyword evidence="1" id="KW-0732">Signal</keyword>
<dbReference type="AlphaFoldDB" id="A0A1H8H899"/>
<dbReference type="PANTHER" id="PTHR47197:SF3">
    <property type="entry name" value="DIHYDRO-HEME D1 DEHYDROGENASE"/>
    <property type="match status" value="1"/>
</dbReference>
<dbReference type="Gene3D" id="2.130.10.10">
    <property type="entry name" value="YVTN repeat-like/Quinoprotein amine dehydrogenase"/>
    <property type="match status" value="3"/>
</dbReference>
<sequence>MKKWLFISIFLLIPNLVWADGEDRIRFELNDGPGNWFRNSNGPIAGSGSLAVGKPGVEVDFRRDDSNTVHTMTSLLYPTGAKNMPFDTPPQKGSERVKLTTPGLYVFFCQVHPFMLGAVIVDDPDTPGLDLGDSITLVNGITVPTSSDLATRLLRGFLVLTEPSNWQNFASSAPWHINYPNVDVRIDIGTVNLAAVLNARYGNDIPLPSLLTPLPGVGEVWINTQFEKTANKRKPGAAAVVDASTWEVKRKVFFPDIEMNNPHNMWTDRDQNLIYVTEWFDSKLTVFDRMTGQFIDRIDVGEAPAHVMTRVDTDQLHVSINGSDDEESVVELSPLAGGVERRIDIGRPGPHAHWMGHDGETMVTPNVFTGDSTIYDFVQDDIQNIVSTGGVESHPIATGMMPDSSKYYVANFLDSTFTVIETATGNVLKTINLLENYNPITGEITGPIGGLPIQTPVSPDGIAMVTANILSDTITILDTRSDELVAALPCAAGCHGVQFGAKAGGGYYAYISSQSSNVLQVVDIDPNGDGNPVDAKIVGRVLLTSTENTIMDDRIRAYDGMGGQGLLPIPVIYNGWVQNLPQAWKNKLTEQQRNPLQPF</sequence>
<name>A0A1H8H899_9PROT</name>
<feature type="chain" id="PRO_5011726288" evidence="1">
    <location>
        <begin position="20"/>
        <end position="599"/>
    </location>
</feature>
<organism evidence="2 3">
    <name type="scientific">Nitrosomonas marina</name>
    <dbReference type="NCBI Taxonomy" id="917"/>
    <lineage>
        <taxon>Bacteria</taxon>
        <taxon>Pseudomonadati</taxon>
        <taxon>Pseudomonadota</taxon>
        <taxon>Betaproteobacteria</taxon>
        <taxon>Nitrosomonadales</taxon>
        <taxon>Nitrosomonadaceae</taxon>
        <taxon>Nitrosomonas</taxon>
    </lineage>
</organism>
<protein>
    <submittedName>
        <fullName evidence="2">DNA-binding beta-propeller fold protein YncE</fullName>
    </submittedName>
</protein>
<dbReference type="Proteomes" id="UP000199459">
    <property type="component" value="Unassembled WGS sequence"/>
</dbReference>
<proteinExistence type="predicted"/>
<dbReference type="RefSeq" id="WP_090633841.1">
    <property type="nucleotide sequence ID" value="NZ_FOCP01000022.1"/>
</dbReference>
<dbReference type="SUPFAM" id="SSF49503">
    <property type="entry name" value="Cupredoxins"/>
    <property type="match status" value="1"/>
</dbReference>
<accession>A0A1H8H899</accession>
<dbReference type="GO" id="GO:0003677">
    <property type="term" value="F:DNA binding"/>
    <property type="evidence" value="ECO:0007669"/>
    <property type="project" value="UniProtKB-KW"/>
</dbReference>
<dbReference type="PANTHER" id="PTHR47197">
    <property type="entry name" value="PROTEIN NIRF"/>
    <property type="match status" value="1"/>
</dbReference>
<evidence type="ECO:0000313" key="2">
    <source>
        <dbReference type="EMBL" id="SEN52259.1"/>
    </source>
</evidence>
<gene>
    <name evidence="2" type="ORF">SAMN05216325_12218</name>
</gene>
<dbReference type="InterPro" id="IPR051200">
    <property type="entry name" value="Host-pathogen_enzymatic-act"/>
</dbReference>
<evidence type="ECO:0000256" key="1">
    <source>
        <dbReference type="SAM" id="SignalP"/>
    </source>
</evidence>
<dbReference type="EMBL" id="FOCP01000022">
    <property type="protein sequence ID" value="SEN52259.1"/>
    <property type="molecule type" value="Genomic_DNA"/>
</dbReference>
<keyword evidence="2" id="KW-0238">DNA-binding</keyword>
<dbReference type="InterPro" id="IPR015943">
    <property type="entry name" value="WD40/YVTN_repeat-like_dom_sf"/>
</dbReference>
<dbReference type="Gene3D" id="2.60.40.420">
    <property type="entry name" value="Cupredoxins - blue copper proteins"/>
    <property type="match status" value="1"/>
</dbReference>
<dbReference type="InterPro" id="IPR011045">
    <property type="entry name" value="N2O_reductase_N"/>
</dbReference>
<evidence type="ECO:0000313" key="3">
    <source>
        <dbReference type="Proteomes" id="UP000199459"/>
    </source>
</evidence>
<reference evidence="2 3" key="1">
    <citation type="submission" date="2016-10" db="EMBL/GenBank/DDBJ databases">
        <authorList>
            <person name="de Groot N.N."/>
        </authorList>
    </citation>
    <scope>NUCLEOTIDE SEQUENCE [LARGE SCALE GENOMIC DNA]</scope>
    <source>
        <strain evidence="2 3">Nm22</strain>
    </source>
</reference>
<dbReference type="SUPFAM" id="SSF50974">
    <property type="entry name" value="Nitrous oxide reductase, N-terminal domain"/>
    <property type="match status" value="2"/>
</dbReference>